<keyword evidence="6" id="KW-1185">Reference proteome</keyword>
<accession>A0ABR1B448</accession>
<dbReference type="PANTHER" id="PTHR44085">
    <property type="entry name" value="SEPIAPTERIN REDUCTASE"/>
    <property type="match status" value="1"/>
</dbReference>
<dbReference type="PRINTS" id="PR00081">
    <property type="entry name" value="GDHRDH"/>
</dbReference>
<protein>
    <recommendedName>
        <fullName evidence="7">Sepiapterin reductase</fullName>
    </recommendedName>
</protein>
<dbReference type="InterPro" id="IPR036291">
    <property type="entry name" value="NAD(P)-bd_dom_sf"/>
</dbReference>
<name>A0ABR1B448_POLSC</name>
<gene>
    <name evidence="5" type="ORF">RUM44_004264</name>
</gene>
<dbReference type="Proteomes" id="UP001359485">
    <property type="component" value="Unassembled WGS sequence"/>
</dbReference>
<dbReference type="Gene3D" id="3.40.50.720">
    <property type="entry name" value="NAD(P)-binding Rossmann-like Domain"/>
    <property type="match status" value="1"/>
</dbReference>
<dbReference type="InterPro" id="IPR002347">
    <property type="entry name" value="SDR_fam"/>
</dbReference>
<proteinExistence type="predicted"/>
<comment type="caution">
    <text evidence="5">The sequence shown here is derived from an EMBL/GenBank/DDBJ whole genome shotgun (WGS) entry which is preliminary data.</text>
</comment>
<keyword evidence="3" id="KW-0521">NADP</keyword>
<reference evidence="5 6" key="1">
    <citation type="submission" date="2023-09" db="EMBL/GenBank/DDBJ databases">
        <title>Genomes of two closely related lineages of the louse Polyplax serrata with different host specificities.</title>
        <authorList>
            <person name="Martinu J."/>
            <person name="Tarabai H."/>
            <person name="Stefka J."/>
            <person name="Hypsa V."/>
        </authorList>
    </citation>
    <scope>NUCLEOTIDE SEQUENCE [LARGE SCALE GENOMIC DNA]</scope>
    <source>
        <strain evidence="5">98ZLc_SE</strain>
    </source>
</reference>
<sequence>MNQDKTTLWNKKTYCLITGASRGIGKEIAIQFAKIVAEESVFLLLARSLNDLNETKTLMEAANNKIKICVHSFNFYNPINGDLEHIMKQSLEFFKKGVKDFDLAMIVHNAGSLGDLTEFTNNMNDLEKLTNYFTLNLFSVCILNTEFLKIFDVEKRQSDLKLESKTCSICILNITSICAIKPFASMGYYCMGKATRETFFSVMAEENKNYIILSYSPGPVLTDMTDEIITNIRNEEMKNTFINLKKDSTILSPEASVSKLVKVLDSMNFVSGGRIDYYDA</sequence>
<evidence type="ECO:0000256" key="1">
    <source>
        <dbReference type="ARBA" id="ARBA00004496"/>
    </source>
</evidence>
<evidence type="ECO:0008006" key="7">
    <source>
        <dbReference type="Google" id="ProtNLM"/>
    </source>
</evidence>
<dbReference type="Pfam" id="PF00106">
    <property type="entry name" value="adh_short"/>
    <property type="match status" value="1"/>
</dbReference>
<dbReference type="PANTHER" id="PTHR44085:SF2">
    <property type="entry name" value="SEPIAPTERIN REDUCTASE"/>
    <property type="match status" value="1"/>
</dbReference>
<keyword evidence="2" id="KW-0963">Cytoplasm</keyword>
<comment type="subcellular location">
    <subcellularLocation>
        <location evidence="1">Cytoplasm</location>
    </subcellularLocation>
</comment>
<evidence type="ECO:0000256" key="2">
    <source>
        <dbReference type="ARBA" id="ARBA00022490"/>
    </source>
</evidence>
<organism evidence="5 6">
    <name type="scientific">Polyplax serrata</name>
    <name type="common">Common mouse louse</name>
    <dbReference type="NCBI Taxonomy" id="468196"/>
    <lineage>
        <taxon>Eukaryota</taxon>
        <taxon>Metazoa</taxon>
        <taxon>Ecdysozoa</taxon>
        <taxon>Arthropoda</taxon>
        <taxon>Hexapoda</taxon>
        <taxon>Insecta</taxon>
        <taxon>Pterygota</taxon>
        <taxon>Neoptera</taxon>
        <taxon>Paraneoptera</taxon>
        <taxon>Psocodea</taxon>
        <taxon>Troctomorpha</taxon>
        <taxon>Phthiraptera</taxon>
        <taxon>Anoplura</taxon>
        <taxon>Polyplacidae</taxon>
        <taxon>Polyplax</taxon>
    </lineage>
</organism>
<evidence type="ECO:0000256" key="4">
    <source>
        <dbReference type="ARBA" id="ARBA00023002"/>
    </source>
</evidence>
<dbReference type="SUPFAM" id="SSF51735">
    <property type="entry name" value="NAD(P)-binding Rossmann-fold domains"/>
    <property type="match status" value="1"/>
</dbReference>
<dbReference type="InterPro" id="IPR051721">
    <property type="entry name" value="Biopterin_syn/organic_redct"/>
</dbReference>
<evidence type="ECO:0000256" key="3">
    <source>
        <dbReference type="ARBA" id="ARBA00022857"/>
    </source>
</evidence>
<keyword evidence="4" id="KW-0560">Oxidoreductase</keyword>
<dbReference type="EMBL" id="JAWJWF010000004">
    <property type="protein sequence ID" value="KAK6633657.1"/>
    <property type="molecule type" value="Genomic_DNA"/>
</dbReference>
<evidence type="ECO:0000313" key="5">
    <source>
        <dbReference type="EMBL" id="KAK6633657.1"/>
    </source>
</evidence>
<evidence type="ECO:0000313" key="6">
    <source>
        <dbReference type="Proteomes" id="UP001359485"/>
    </source>
</evidence>